<protein>
    <submittedName>
        <fullName evidence="4">S-layer homology domain-containing protein</fullName>
    </submittedName>
</protein>
<dbReference type="KEGG" id="abut:Ami103574_01920"/>
<dbReference type="InterPro" id="IPR051465">
    <property type="entry name" value="Cell_Envelope_Struct_Comp"/>
</dbReference>
<feature type="domain" description="SLH" evidence="3">
    <location>
        <begin position="25"/>
        <end position="86"/>
    </location>
</feature>
<evidence type="ECO:0000256" key="1">
    <source>
        <dbReference type="ARBA" id="ARBA00022737"/>
    </source>
</evidence>
<evidence type="ECO:0000313" key="5">
    <source>
        <dbReference type="Proteomes" id="UP000466848"/>
    </source>
</evidence>
<evidence type="ECO:0000313" key="4">
    <source>
        <dbReference type="EMBL" id="QIB68141.1"/>
    </source>
</evidence>
<dbReference type="Proteomes" id="UP000466848">
    <property type="component" value="Chromosome"/>
</dbReference>
<proteinExistence type="predicted"/>
<sequence>MKKRVLAMTLSAVMALTVNVGFASAGTDKFTDLNGHWGQAIINEAASLGVVGGYPEGYYLPDNLMKREEFYKLITNVLTTIPETSGTVLSFRDVDPIEWYVPTVKIAVAAGIAKGYEDGTFGVGQMISRQEAAKVVASVISTNNLDTSKNASGVKDVSLIGDWALPYVNIMFQKGYMQGDDQGNFRPTTALTRAEAATLLLNVKKNESVIKGPGVTGSGTTVTPPTTSTGIAVCQPSHAVTAGAFTVGEGTAKNPYKISTAAQLDHIRKHLSEGGYYILTQDIKVSEDLATTAPAAGNNLPDWSEGNFEPIGTESSPFVGHLDGDGHTISGLEISGTVKGQADMGNIASNAGLFGYVDAKSSVENLTLDRSSIIGAVNVGGIAGYNKGSLINCVLGDGSSVSGQTNVGGIAGYSANLMKSDINKGKVQGTVNTGGIVGQIDLDGKALYSCVNKGTVSGKSKTGGVVGYMPASSASMTIESCSNSGEVSSTANYAGGVAGQVDGNTYGVYVTDCYNTGALSGEGSSGGVVGYARGSRTKISDCYNTGAVNGKNSGGIVGNNEGDVELCYNKGRIVADSEAGGIVAYQNTGEGRIQNCYNMANVTANSNAGGIAGLSKDKIFNVYNSGTVKATNTAGGLVGTNYAAIQRSYNAGEVNGTNGAGALVGRNRDKLTNCFWLLGTSDASIGYEDSGSEKSIVMVLSKEQLSGQLKVKLGNGYQLLTNYLNDKAGSKVWTYTYRVDEAASGESSNIISDGGGVVPPISISTTEDKGNVIATSDLKSAYLYPELVEVLR</sequence>
<gene>
    <name evidence="4" type="ORF">Ami103574_01920</name>
</gene>
<reference evidence="4 5" key="1">
    <citation type="submission" date="2020-02" db="EMBL/GenBank/DDBJ databases">
        <authorList>
            <person name="Kim Y.B."/>
            <person name="Roh S.W."/>
        </authorList>
    </citation>
    <scope>NUCLEOTIDE SEQUENCE [LARGE SCALE GENOMIC DNA]</scope>
    <source>
        <strain evidence="4 5">DSM 103574</strain>
    </source>
</reference>
<name>A0A858BQJ6_9FIRM</name>
<keyword evidence="1" id="KW-0677">Repeat</keyword>
<keyword evidence="5" id="KW-1185">Reference proteome</keyword>
<feature type="domain" description="SLH" evidence="3">
    <location>
        <begin position="151"/>
        <end position="214"/>
    </location>
</feature>
<feature type="chain" id="PRO_5032861918" evidence="2">
    <location>
        <begin position="26"/>
        <end position="792"/>
    </location>
</feature>
<dbReference type="PROSITE" id="PS51272">
    <property type="entry name" value="SLH"/>
    <property type="match status" value="3"/>
</dbReference>
<feature type="domain" description="SLH" evidence="3">
    <location>
        <begin position="87"/>
        <end position="150"/>
    </location>
</feature>
<evidence type="ECO:0000256" key="2">
    <source>
        <dbReference type="SAM" id="SignalP"/>
    </source>
</evidence>
<dbReference type="EMBL" id="CP048649">
    <property type="protein sequence ID" value="QIB68141.1"/>
    <property type="molecule type" value="Genomic_DNA"/>
</dbReference>
<dbReference type="AlphaFoldDB" id="A0A858BQJ6"/>
<keyword evidence="2" id="KW-0732">Signal</keyword>
<evidence type="ECO:0000259" key="3">
    <source>
        <dbReference type="PROSITE" id="PS51272"/>
    </source>
</evidence>
<dbReference type="Pfam" id="PF00395">
    <property type="entry name" value="SLH"/>
    <property type="match status" value="3"/>
</dbReference>
<dbReference type="PANTHER" id="PTHR43308">
    <property type="entry name" value="OUTER MEMBRANE PROTEIN ALPHA-RELATED"/>
    <property type="match status" value="1"/>
</dbReference>
<dbReference type="InterPro" id="IPR001119">
    <property type="entry name" value="SLH_dom"/>
</dbReference>
<accession>A0A858BQJ6</accession>
<dbReference type="PANTHER" id="PTHR43308:SF5">
    <property type="entry name" value="S-LAYER PROTEIN _ PEPTIDOGLYCAN ENDO-BETA-N-ACETYLGLUCOSAMINIDASE"/>
    <property type="match status" value="1"/>
</dbReference>
<dbReference type="Gene3D" id="2.160.20.110">
    <property type="match status" value="2"/>
</dbReference>
<feature type="signal peptide" evidence="2">
    <location>
        <begin position="1"/>
        <end position="25"/>
    </location>
</feature>
<organism evidence="4 5">
    <name type="scientific">Aminipila butyrica</name>
    <dbReference type="NCBI Taxonomy" id="433296"/>
    <lineage>
        <taxon>Bacteria</taxon>
        <taxon>Bacillati</taxon>
        <taxon>Bacillota</taxon>
        <taxon>Clostridia</taxon>
        <taxon>Peptostreptococcales</taxon>
        <taxon>Anaerovoracaceae</taxon>
        <taxon>Aminipila</taxon>
    </lineage>
</organism>
<dbReference type="RefSeq" id="WP_163065061.1">
    <property type="nucleotide sequence ID" value="NZ_CP048649.1"/>
</dbReference>